<dbReference type="EMBL" id="OZ034833">
    <property type="protein sequence ID" value="CAL1674640.1"/>
    <property type="molecule type" value="Genomic_DNA"/>
</dbReference>
<evidence type="ECO:0000313" key="1">
    <source>
        <dbReference type="EMBL" id="CAL1674640.1"/>
    </source>
</evidence>
<dbReference type="Proteomes" id="UP001497644">
    <property type="component" value="Chromosome 10"/>
</dbReference>
<accession>A0AAV2N663</accession>
<sequence>MPPAGAVANPGHKGCEGSARIQKLEPLTLFLARVPSIYLSIPVCVGRNVSLIGSKKKTVGTSYLIVAYTSEATNRLIPAEKILADARTHFSIDRD</sequence>
<organism evidence="1 2">
    <name type="scientific">Lasius platythorax</name>
    <dbReference type="NCBI Taxonomy" id="488582"/>
    <lineage>
        <taxon>Eukaryota</taxon>
        <taxon>Metazoa</taxon>
        <taxon>Ecdysozoa</taxon>
        <taxon>Arthropoda</taxon>
        <taxon>Hexapoda</taxon>
        <taxon>Insecta</taxon>
        <taxon>Pterygota</taxon>
        <taxon>Neoptera</taxon>
        <taxon>Endopterygota</taxon>
        <taxon>Hymenoptera</taxon>
        <taxon>Apocrita</taxon>
        <taxon>Aculeata</taxon>
        <taxon>Formicoidea</taxon>
        <taxon>Formicidae</taxon>
        <taxon>Formicinae</taxon>
        <taxon>Lasius</taxon>
        <taxon>Lasius</taxon>
    </lineage>
</organism>
<gene>
    <name evidence="1" type="ORF">LPLAT_LOCUS1215</name>
</gene>
<protein>
    <submittedName>
        <fullName evidence="1">Uncharacterized protein</fullName>
    </submittedName>
</protein>
<proteinExistence type="predicted"/>
<keyword evidence="2" id="KW-1185">Reference proteome</keyword>
<name>A0AAV2N663_9HYME</name>
<dbReference type="AlphaFoldDB" id="A0AAV2N663"/>
<evidence type="ECO:0000313" key="2">
    <source>
        <dbReference type="Proteomes" id="UP001497644"/>
    </source>
</evidence>
<reference evidence="1" key="1">
    <citation type="submission" date="2024-04" db="EMBL/GenBank/DDBJ databases">
        <authorList>
            <consortium name="Molecular Ecology Group"/>
        </authorList>
    </citation>
    <scope>NUCLEOTIDE SEQUENCE</scope>
</reference>